<feature type="coiled-coil region" evidence="1">
    <location>
        <begin position="53"/>
        <end position="80"/>
    </location>
</feature>
<dbReference type="EMBL" id="CAMAPE010000051">
    <property type="protein sequence ID" value="CAH9108359.1"/>
    <property type="molecule type" value="Genomic_DNA"/>
</dbReference>
<dbReference type="AlphaFoldDB" id="A0A9P0ZR71"/>
<accession>A0A9P0ZR71</accession>
<gene>
    <name evidence="2" type="ORF">CEURO_LOCUS18082</name>
</gene>
<keyword evidence="3" id="KW-1185">Reference proteome</keyword>
<name>A0A9P0ZR71_CUSEU</name>
<comment type="caution">
    <text evidence="2">The sequence shown here is derived from an EMBL/GenBank/DDBJ whole genome shotgun (WGS) entry which is preliminary data.</text>
</comment>
<protein>
    <submittedName>
        <fullName evidence="2">Uncharacterized protein</fullName>
    </submittedName>
</protein>
<organism evidence="2 3">
    <name type="scientific">Cuscuta europaea</name>
    <name type="common">European dodder</name>
    <dbReference type="NCBI Taxonomy" id="41803"/>
    <lineage>
        <taxon>Eukaryota</taxon>
        <taxon>Viridiplantae</taxon>
        <taxon>Streptophyta</taxon>
        <taxon>Embryophyta</taxon>
        <taxon>Tracheophyta</taxon>
        <taxon>Spermatophyta</taxon>
        <taxon>Magnoliopsida</taxon>
        <taxon>eudicotyledons</taxon>
        <taxon>Gunneridae</taxon>
        <taxon>Pentapetalae</taxon>
        <taxon>asterids</taxon>
        <taxon>lamiids</taxon>
        <taxon>Solanales</taxon>
        <taxon>Convolvulaceae</taxon>
        <taxon>Cuscuteae</taxon>
        <taxon>Cuscuta</taxon>
        <taxon>Cuscuta subgen. Cuscuta</taxon>
    </lineage>
</organism>
<reference evidence="2" key="1">
    <citation type="submission" date="2022-07" db="EMBL/GenBank/DDBJ databases">
        <authorList>
            <person name="Macas J."/>
            <person name="Novak P."/>
            <person name="Neumann P."/>
        </authorList>
    </citation>
    <scope>NUCLEOTIDE SEQUENCE</scope>
</reference>
<evidence type="ECO:0000313" key="3">
    <source>
        <dbReference type="Proteomes" id="UP001152484"/>
    </source>
</evidence>
<dbReference type="Proteomes" id="UP001152484">
    <property type="component" value="Unassembled WGS sequence"/>
</dbReference>
<keyword evidence="1" id="KW-0175">Coiled coil</keyword>
<proteinExistence type="predicted"/>
<sequence length="114" mass="12645">MDQSQLQKAQADEALILAQKQLQEAQEAFRLEKKAFGKILENSMVVARAEGRADAKKMAAEAAKKAAEDAEAAREEAVAKAWGMPLLPSSPRSGRPRGPRSGWLLWWRPRWMSG</sequence>
<evidence type="ECO:0000256" key="1">
    <source>
        <dbReference type="SAM" id="Coils"/>
    </source>
</evidence>
<evidence type="ECO:0000313" key="2">
    <source>
        <dbReference type="EMBL" id="CAH9108359.1"/>
    </source>
</evidence>